<gene>
    <name evidence="1" type="ORF">MYSEV_289</name>
</gene>
<evidence type="ECO:0000313" key="1">
    <source>
        <dbReference type="EMBL" id="CCU56487.1"/>
    </source>
</evidence>
<dbReference type="RefSeq" id="YP_008003806.1">
    <property type="nucleotide sequence ID" value="NC_021246.1"/>
</dbReference>
<keyword evidence="2" id="KW-1185">Reference proteome</keyword>
<proteinExistence type="predicted"/>
<organism evidence="1 2">
    <name type="scientific">Mythimna separata entomopoxvirus 'L'</name>
    <dbReference type="NCBI Taxonomy" id="1293572"/>
    <lineage>
        <taxon>Viruses</taxon>
        <taxon>Varidnaviria</taxon>
        <taxon>Bamfordvirae</taxon>
        <taxon>Nucleocytoviricota</taxon>
        <taxon>Pokkesviricetes</taxon>
        <taxon>Chitovirales</taxon>
        <taxon>Poxviridae</taxon>
        <taxon>Entomopoxvirinae</taxon>
        <taxon>Betaentomopoxvirus</taxon>
        <taxon>Betaentomopoxvirus mseparata</taxon>
        <taxon>Mythimna separata entomopoxvirus</taxon>
    </lineage>
</organism>
<name>A0A916P1S6_9POXV</name>
<dbReference type="EMBL" id="HF679134">
    <property type="protein sequence ID" value="CCU56487.1"/>
    <property type="molecule type" value="Genomic_DNA"/>
</dbReference>
<dbReference type="GeneID" id="15613911"/>
<dbReference type="OrthoDB" id="36904at10239"/>
<dbReference type="Proteomes" id="UP000792671">
    <property type="component" value="Genome"/>
</dbReference>
<sequence length="117" mass="14349">MEYLSFNSIIMNINYRKLSYFKDSKIVTKIGQINKNSIKYIIFSGEEQYRLSKELNNSEEISKYFNSIINYNTYFINKYPNMNIKYFPRRIELNKEKIKEYIDEIYEEIDFDSILER</sequence>
<dbReference type="KEGG" id="vg:15613911"/>
<evidence type="ECO:0000313" key="2">
    <source>
        <dbReference type="Proteomes" id="UP000792671"/>
    </source>
</evidence>
<reference evidence="1 2" key="1">
    <citation type="journal article" date="2013" name="J. Virol.">
        <title>New Insights into the Evolution of Entomopoxvirinae from the Complete Genome Sequences of Four Entomopoxviruses Infecting Adoxophyes honmai, Choristoneura biennis, Choristoneura rosaceana, and Mythimna separata.</title>
        <authorList>
            <person name="Theze J."/>
            <person name="Takatsuka J."/>
            <person name="Li Z."/>
            <person name="Gallais J."/>
            <person name="Doucet D."/>
            <person name="Arif B."/>
            <person name="Nakai M."/>
            <person name="Herniou E.A."/>
        </authorList>
    </citation>
    <scope>NUCLEOTIDE SEQUENCE [LARGE SCALE GENOMIC DNA]</scope>
</reference>
<protein>
    <submittedName>
        <fullName evidence="1">Uncharacterized protein</fullName>
    </submittedName>
</protein>
<accession>A0A916P1S6</accession>